<evidence type="ECO:0000256" key="1">
    <source>
        <dbReference type="SAM" id="MobiDB-lite"/>
    </source>
</evidence>
<dbReference type="GeneID" id="110791904"/>
<dbReference type="PANTHER" id="PTHR36340">
    <property type="entry name" value="NAD(P)H DEHYDROGENASE SUBUNIT CRR3, CHLOROPLASTIC-RELATED"/>
    <property type="match status" value="1"/>
</dbReference>
<name>A0A9R0IPT5_SPIOL</name>
<dbReference type="Proteomes" id="UP000813463">
    <property type="component" value="Chromosome 4"/>
</dbReference>
<keyword evidence="2" id="KW-0472">Membrane</keyword>
<organism evidence="3 4">
    <name type="scientific">Spinacia oleracea</name>
    <name type="common">Spinach</name>
    <dbReference type="NCBI Taxonomy" id="3562"/>
    <lineage>
        <taxon>Eukaryota</taxon>
        <taxon>Viridiplantae</taxon>
        <taxon>Streptophyta</taxon>
        <taxon>Embryophyta</taxon>
        <taxon>Tracheophyta</taxon>
        <taxon>Spermatophyta</taxon>
        <taxon>Magnoliopsida</taxon>
        <taxon>eudicotyledons</taxon>
        <taxon>Gunneridae</taxon>
        <taxon>Pentapetalae</taxon>
        <taxon>Caryophyllales</taxon>
        <taxon>Chenopodiaceae</taxon>
        <taxon>Chenopodioideae</taxon>
        <taxon>Anserineae</taxon>
        <taxon>Spinacia</taxon>
    </lineage>
</organism>
<evidence type="ECO:0000313" key="3">
    <source>
        <dbReference type="Proteomes" id="UP000813463"/>
    </source>
</evidence>
<keyword evidence="2" id="KW-1133">Transmembrane helix</keyword>
<dbReference type="KEGG" id="soe:110791904"/>
<feature type="transmembrane region" description="Helical" evidence="2">
    <location>
        <begin position="125"/>
        <end position="148"/>
    </location>
</feature>
<gene>
    <name evidence="4" type="primary">LOC110791904</name>
</gene>
<keyword evidence="3" id="KW-1185">Reference proteome</keyword>
<dbReference type="GO" id="GO:0010598">
    <property type="term" value="C:NAD(P)H dehydrogenase complex (plastoquinone)"/>
    <property type="evidence" value="ECO:0007669"/>
    <property type="project" value="InterPro"/>
</dbReference>
<evidence type="ECO:0000313" key="4">
    <source>
        <dbReference type="RefSeq" id="XP_021852365.1"/>
    </source>
</evidence>
<dbReference type="AlphaFoldDB" id="A0A9R0IPT5"/>
<dbReference type="GO" id="GO:0009773">
    <property type="term" value="P:photosynthetic electron transport in photosystem I"/>
    <property type="evidence" value="ECO:0007669"/>
    <property type="project" value="InterPro"/>
</dbReference>
<dbReference type="InterPro" id="IPR038931">
    <property type="entry name" value="CRR3"/>
</dbReference>
<dbReference type="PANTHER" id="PTHR36340:SF1">
    <property type="entry name" value="NAD(P)H DEHYDROGENASE SUBUNIT CRR3, CHLOROPLASTIC-RELATED"/>
    <property type="match status" value="1"/>
</dbReference>
<sequence>MVLSGCFSITKPVITLASLSNNSSNPTTPRKRSKITPPKPNHIPQIQPSVAEIERAIGAGIYRDYDPASISEPKEKNSVFDAVLSNSIGKKEGKTEKALRETGEWLNGQTEKVAQSSGKKILEVMLFWIAPAWFLLLLVATGAVKLPFPSSILDDLIM</sequence>
<proteinExistence type="predicted"/>
<protein>
    <submittedName>
        <fullName evidence="4">Probable NAD(P)H dehydrogenase subunit CRR3, chloroplastic</fullName>
    </submittedName>
</protein>
<accession>A0A9R0IPT5</accession>
<reference evidence="3" key="1">
    <citation type="journal article" date="2021" name="Nat. Commun.">
        <title>Genomic analyses provide insights into spinach domestication and the genetic basis of agronomic traits.</title>
        <authorList>
            <person name="Cai X."/>
            <person name="Sun X."/>
            <person name="Xu C."/>
            <person name="Sun H."/>
            <person name="Wang X."/>
            <person name="Ge C."/>
            <person name="Zhang Z."/>
            <person name="Wang Q."/>
            <person name="Fei Z."/>
            <person name="Jiao C."/>
            <person name="Wang Q."/>
        </authorList>
    </citation>
    <scope>NUCLEOTIDE SEQUENCE [LARGE SCALE GENOMIC DNA]</scope>
    <source>
        <strain evidence="3">cv. Varoflay</strain>
    </source>
</reference>
<dbReference type="OrthoDB" id="786513at2759"/>
<keyword evidence="2" id="KW-0812">Transmembrane</keyword>
<reference evidence="4" key="2">
    <citation type="submission" date="2025-08" db="UniProtKB">
        <authorList>
            <consortium name="RefSeq"/>
        </authorList>
    </citation>
    <scope>IDENTIFICATION</scope>
    <source>
        <tissue evidence="4">Leaf</tissue>
    </source>
</reference>
<dbReference type="RefSeq" id="XP_021852365.1">
    <property type="nucleotide sequence ID" value="XM_021996673.2"/>
</dbReference>
<feature type="region of interest" description="Disordered" evidence="1">
    <location>
        <begin position="20"/>
        <end position="44"/>
    </location>
</feature>
<evidence type="ECO:0000256" key="2">
    <source>
        <dbReference type="SAM" id="Phobius"/>
    </source>
</evidence>
<dbReference type="GO" id="GO:0009535">
    <property type="term" value="C:chloroplast thylakoid membrane"/>
    <property type="evidence" value="ECO:0007669"/>
    <property type="project" value="InterPro"/>
</dbReference>